<protein>
    <submittedName>
        <fullName evidence="2">Uncharacterized protein</fullName>
    </submittedName>
</protein>
<gene>
    <name evidence="2" type="primary">36</name>
    <name evidence="2" type="ORF">SEA_BOLT007_36</name>
</gene>
<organism evidence="2 3">
    <name type="scientific">Arthrobacter phage Bolt007</name>
    <dbReference type="NCBI Taxonomy" id="3017297"/>
    <lineage>
        <taxon>Viruses</taxon>
        <taxon>Duplodnaviria</taxon>
        <taxon>Heunggongvirae</taxon>
        <taxon>Uroviricota</taxon>
        <taxon>Caudoviricetes</taxon>
        <taxon>Berryhillviridae</taxon>
        <taxon>Lilmacvirus</taxon>
        <taxon>Lilmacvirus bolt007</taxon>
    </lineage>
</organism>
<accession>A0AA49E614</accession>
<proteinExistence type="predicted"/>
<dbReference type="EMBL" id="OP985600">
    <property type="protein sequence ID" value="WBF79004.1"/>
    <property type="molecule type" value="Genomic_DNA"/>
</dbReference>
<reference evidence="2 3" key="1">
    <citation type="submission" date="2022-12" db="EMBL/GenBank/DDBJ databases">
        <authorList>
            <person name="Batteikh M."/>
            <person name="Krug K."/>
            <person name="Kamarzar M."/>
            <person name="Huq N."/>
            <person name="Esparza P.D."/>
            <person name="Ma Y."/>
            <person name="Wang J.Y."/>
            <person name="Fleming H.S."/>
            <person name="Wright N.E."/>
            <person name="Melkote A."/>
            <person name="Senthilvelan J."/>
            <person name="Rajiv S."/>
            <person name="Paek B.H."/>
            <person name="Gonzalez C."/>
            <person name="Abuwarda M."/>
            <person name="Niazmandi K."/>
            <person name="Whang A."/>
            <person name="Magaling J.T.M."/>
            <person name="Seeman S."/>
            <person name="Chai A.E."/>
            <person name="Zorawik M."/>
            <person name="Kasemsunt F."/>
            <person name="Garza D.R."/>
            <person name="Ngo R.T."/>
            <person name="Reddi K."/>
            <person name="Freise A.C."/>
            <person name="Garcia-Vedrenne A.E."/>
            <person name="Garlena R.A."/>
            <person name="Russell D.A."/>
            <person name="Jacobs-Sera D."/>
            <person name="Hatfull G.F."/>
        </authorList>
    </citation>
    <scope>NUCLEOTIDE SEQUENCE [LARGE SCALE GENOMIC DNA]</scope>
</reference>
<evidence type="ECO:0000256" key="1">
    <source>
        <dbReference type="SAM" id="Phobius"/>
    </source>
</evidence>
<keyword evidence="1" id="KW-0812">Transmembrane</keyword>
<dbReference type="Proteomes" id="UP001212175">
    <property type="component" value="Segment"/>
</dbReference>
<sequence>MTKTPRRRAPRALRTIRAELDALRTLRPTPRGEFVLYALGGLLGAAVLLLAMTLFILIAG</sequence>
<name>A0AA49E614_9CAUD</name>
<evidence type="ECO:0000313" key="3">
    <source>
        <dbReference type="Proteomes" id="UP001212175"/>
    </source>
</evidence>
<keyword evidence="3" id="KW-1185">Reference proteome</keyword>
<feature type="transmembrane region" description="Helical" evidence="1">
    <location>
        <begin position="34"/>
        <end position="59"/>
    </location>
</feature>
<keyword evidence="1" id="KW-0472">Membrane</keyword>
<keyword evidence="1" id="KW-1133">Transmembrane helix</keyword>
<evidence type="ECO:0000313" key="2">
    <source>
        <dbReference type="EMBL" id="WBF79004.1"/>
    </source>
</evidence>